<accession>A0A1G6JKK5</accession>
<dbReference type="SUPFAM" id="SSF53335">
    <property type="entry name" value="S-adenosyl-L-methionine-dependent methyltransferases"/>
    <property type="match status" value="1"/>
</dbReference>
<dbReference type="InterPro" id="IPR029063">
    <property type="entry name" value="SAM-dependent_MTases_sf"/>
</dbReference>
<name>A0A1G6JKK5_9PROT</name>
<evidence type="ECO:0008006" key="3">
    <source>
        <dbReference type="Google" id="ProtNLM"/>
    </source>
</evidence>
<dbReference type="Gene3D" id="3.40.50.150">
    <property type="entry name" value="Vaccinia Virus protein VP39"/>
    <property type="match status" value="1"/>
</dbReference>
<organism evidence="1 2">
    <name type="scientific">Belnapia rosea</name>
    <dbReference type="NCBI Taxonomy" id="938405"/>
    <lineage>
        <taxon>Bacteria</taxon>
        <taxon>Pseudomonadati</taxon>
        <taxon>Pseudomonadota</taxon>
        <taxon>Alphaproteobacteria</taxon>
        <taxon>Acetobacterales</taxon>
        <taxon>Roseomonadaceae</taxon>
        <taxon>Belnapia</taxon>
    </lineage>
</organism>
<protein>
    <recommendedName>
        <fullName evidence="3">DNA methylase</fullName>
    </recommendedName>
</protein>
<dbReference type="AlphaFoldDB" id="A0A1G6JKK5"/>
<gene>
    <name evidence="1" type="ORF">SAMN04487779_1001204</name>
</gene>
<reference evidence="1 2" key="1">
    <citation type="submission" date="2016-10" db="EMBL/GenBank/DDBJ databases">
        <authorList>
            <person name="de Groot N.N."/>
        </authorList>
    </citation>
    <scope>NUCLEOTIDE SEQUENCE [LARGE SCALE GENOMIC DNA]</scope>
    <source>
        <strain evidence="1 2">CPCC 100156</strain>
    </source>
</reference>
<evidence type="ECO:0000313" key="1">
    <source>
        <dbReference type="EMBL" id="SDC19279.1"/>
    </source>
</evidence>
<proteinExistence type="predicted"/>
<dbReference type="EMBL" id="FMZX01000001">
    <property type="protein sequence ID" value="SDC19279.1"/>
    <property type="molecule type" value="Genomic_DNA"/>
</dbReference>
<evidence type="ECO:0000313" key="2">
    <source>
        <dbReference type="Proteomes" id="UP000198925"/>
    </source>
</evidence>
<sequence length="249" mass="26725">MSDAAEVPPRARRVQGGSATADVVLSAHAGGNAALFPQILALHVPPGSVIADVTYGQGVFWQQVPKGLYHLLPSDLATGTDCRALPHADDALDAVVLDPPYMEGLLRPKAATRGGLGTHAGLRTYYAAGGAGEAPGGGRWHQAVLDLYLAAAAEARRVLRDHGILIVKCQDEVSANRQELTHVQIVAGLAELSFYARDLFVLVRPNRPGVARLLRQVHARKNHSYFLVFQKVPAGQAVSRYRSRDLPPR</sequence>
<dbReference type="RefSeq" id="WP_090659622.1">
    <property type="nucleotide sequence ID" value="NZ_FMZX01000001.1"/>
</dbReference>
<dbReference type="STRING" id="938405.SAMN02927895_00390"/>
<dbReference type="Proteomes" id="UP000198925">
    <property type="component" value="Unassembled WGS sequence"/>
</dbReference>
<keyword evidence="2" id="KW-1185">Reference proteome</keyword>